<protein>
    <recommendedName>
        <fullName evidence="1">DinB-like domain-containing protein</fullName>
    </recommendedName>
</protein>
<dbReference type="SUPFAM" id="SSF109854">
    <property type="entry name" value="DinB/YfiT-like putative metalloenzymes"/>
    <property type="match status" value="1"/>
</dbReference>
<proteinExistence type="predicted"/>
<comment type="caution">
    <text evidence="2">The sequence shown here is derived from an EMBL/GenBank/DDBJ whole genome shotgun (WGS) entry which is preliminary data.</text>
</comment>
<name>A0A852U1M1_9ACTN</name>
<dbReference type="Proteomes" id="UP000589036">
    <property type="component" value="Unassembled WGS sequence"/>
</dbReference>
<evidence type="ECO:0000313" key="3">
    <source>
        <dbReference type="Proteomes" id="UP000589036"/>
    </source>
</evidence>
<dbReference type="InterPro" id="IPR024775">
    <property type="entry name" value="DinB-like"/>
</dbReference>
<feature type="domain" description="DinB-like" evidence="1">
    <location>
        <begin position="3"/>
        <end position="62"/>
    </location>
</feature>
<reference evidence="2 3" key="1">
    <citation type="submission" date="2020-07" db="EMBL/GenBank/DDBJ databases">
        <title>Sequencing the genomes of 1000 actinobacteria strains.</title>
        <authorList>
            <person name="Klenk H.-P."/>
        </authorList>
    </citation>
    <scope>NUCLEOTIDE SEQUENCE [LARGE SCALE GENOMIC DNA]</scope>
    <source>
        <strain evidence="2 3">CXB654</strain>
    </source>
</reference>
<gene>
    <name evidence="2" type="ORF">HDA32_005876</name>
</gene>
<dbReference type="EMBL" id="JACCCC010000001">
    <property type="protein sequence ID" value="NYE50756.1"/>
    <property type="molecule type" value="Genomic_DNA"/>
</dbReference>
<dbReference type="AlphaFoldDB" id="A0A852U1M1"/>
<dbReference type="Pfam" id="PF12867">
    <property type="entry name" value="DinB_2"/>
    <property type="match status" value="1"/>
</dbReference>
<evidence type="ECO:0000259" key="1">
    <source>
        <dbReference type="Pfam" id="PF12867"/>
    </source>
</evidence>
<evidence type="ECO:0000313" key="2">
    <source>
        <dbReference type="EMBL" id="NYE50756.1"/>
    </source>
</evidence>
<dbReference type="InterPro" id="IPR034660">
    <property type="entry name" value="DinB/YfiT-like"/>
</dbReference>
<keyword evidence="3" id="KW-1185">Reference proteome</keyword>
<organism evidence="2 3">
    <name type="scientific">Spinactinospora alkalitolerans</name>
    <dbReference type="NCBI Taxonomy" id="687207"/>
    <lineage>
        <taxon>Bacteria</taxon>
        <taxon>Bacillati</taxon>
        <taxon>Actinomycetota</taxon>
        <taxon>Actinomycetes</taxon>
        <taxon>Streptosporangiales</taxon>
        <taxon>Nocardiopsidaceae</taxon>
        <taxon>Spinactinospora</taxon>
    </lineage>
</organism>
<accession>A0A852U1M1</accession>
<sequence length="74" mass="8342">MKPTAVDRLRGLRVEWIAVLDRLTDADLDAIAPFPWRGDPEMTVAHMVGWVNSELMKNAAEIGRLRLLRTASAR</sequence>